<dbReference type="Proteomes" id="UP000799778">
    <property type="component" value="Unassembled WGS sequence"/>
</dbReference>
<evidence type="ECO:0000313" key="2">
    <source>
        <dbReference type="EMBL" id="KAF2015168.1"/>
    </source>
</evidence>
<name>A0A6A5XPJ6_9PLEO</name>
<keyword evidence="1" id="KW-0732">Signal</keyword>
<feature type="chain" id="PRO_5025482695" description="Ig-like domain-containing protein" evidence="1">
    <location>
        <begin position="21"/>
        <end position="164"/>
    </location>
</feature>
<keyword evidence="3" id="KW-1185">Reference proteome</keyword>
<sequence length="164" mass="17294">MPSFQSILLGTLLAAPYAATAVLSTTTIPASFTQVVRARATPTPPKCFQVKGNVQYTKGTPDEQVSNGWQVLLDDGQVICDNEGAESPLKGSKINCSGPPGFTSQTFEWSWPDVNGPLTASYCYDLNNANCASNTLTQGQGWTCTENGASFTCEGEVQVCGGAQ</sequence>
<reference evidence="2" key="1">
    <citation type="journal article" date="2020" name="Stud. Mycol.">
        <title>101 Dothideomycetes genomes: a test case for predicting lifestyles and emergence of pathogens.</title>
        <authorList>
            <person name="Haridas S."/>
            <person name="Albert R."/>
            <person name="Binder M."/>
            <person name="Bloem J."/>
            <person name="Labutti K."/>
            <person name="Salamov A."/>
            <person name="Andreopoulos B."/>
            <person name="Baker S."/>
            <person name="Barry K."/>
            <person name="Bills G."/>
            <person name="Bluhm B."/>
            <person name="Cannon C."/>
            <person name="Castanera R."/>
            <person name="Culley D."/>
            <person name="Daum C."/>
            <person name="Ezra D."/>
            <person name="Gonzalez J."/>
            <person name="Henrissat B."/>
            <person name="Kuo A."/>
            <person name="Liang C."/>
            <person name="Lipzen A."/>
            <person name="Lutzoni F."/>
            <person name="Magnuson J."/>
            <person name="Mondo S."/>
            <person name="Nolan M."/>
            <person name="Ohm R."/>
            <person name="Pangilinan J."/>
            <person name="Park H.-J."/>
            <person name="Ramirez L."/>
            <person name="Alfaro M."/>
            <person name="Sun H."/>
            <person name="Tritt A."/>
            <person name="Yoshinaga Y."/>
            <person name="Zwiers L.-H."/>
            <person name="Turgeon B."/>
            <person name="Goodwin S."/>
            <person name="Spatafora J."/>
            <person name="Crous P."/>
            <person name="Grigoriev I."/>
        </authorList>
    </citation>
    <scope>NUCLEOTIDE SEQUENCE</scope>
    <source>
        <strain evidence="2">CBS 175.79</strain>
    </source>
</reference>
<dbReference type="AlphaFoldDB" id="A0A6A5XPJ6"/>
<evidence type="ECO:0000313" key="3">
    <source>
        <dbReference type="Proteomes" id="UP000799778"/>
    </source>
</evidence>
<dbReference type="RefSeq" id="XP_033383507.1">
    <property type="nucleotide sequence ID" value="XM_033532169.1"/>
</dbReference>
<protein>
    <recommendedName>
        <fullName evidence="4">Ig-like domain-containing protein</fullName>
    </recommendedName>
</protein>
<organism evidence="2 3">
    <name type="scientific">Aaosphaeria arxii CBS 175.79</name>
    <dbReference type="NCBI Taxonomy" id="1450172"/>
    <lineage>
        <taxon>Eukaryota</taxon>
        <taxon>Fungi</taxon>
        <taxon>Dikarya</taxon>
        <taxon>Ascomycota</taxon>
        <taxon>Pezizomycotina</taxon>
        <taxon>Dothideomycetes</taxon>
        <taxon>Pleosporomycetidae</taxon>
        <taxon>Pleosporales</taxon>
        <taxon>Pleosporales incertae sedis</taxon>
        <taxon>Aaosphaeria</taxon>
    </lineage>
</organism>
<dbReference type="EMBL" id="ML978070">
    <property type="protein sequence ID" value="KAF2015168.1"/>
    <property type="molecule type" value="Genomic_DNA"/>
</dbReference>
<evidence type="ECO:0008006" key="4">
    <source>
        <dbReference type="Google" id="ProtNLM"/>
    </source>
</evidence>
<accession>A0A6A5XPJ6</accession>
<feature type="signal peptide" evidence="1">
    <location>
        <begin position="1"/>
        <end position="20"/>
    </location>
</feature>
<evidence type="ECO:0000256" key="1">
    <source>
        <dbReference type="SAM" id="SignalP"/>
    </source>
</evidence>
<dbReference type="GeneID" id="54289566"/>
<gene>
    <name evidence="2" type="ORF">BU24DRAFT_463884</name>
</gene>
<proteinExistence type="predicted"/>